<comment type="subunit">
    <text evidence="5">Component of the origin recognition complex (ORC).</text>
</comment>
<evidence type="ECO:0000256" key="1">
    <source>
        <dbReference type="ARBA" id="ARBA00004123"/>
    </source>
</evidence>
<dbReference type="InterPro" id="IPR056773">
    <property type="entry name" value="WHD_ORC2"/>
</dbReference>
<evidence type="ECO:0000256" key="4">
    <source>
        <dbReference type="ARBA" id="ARBA00023242"/>
    </source>
</evidence>
<protein>
    <recommendedName>
        <fullName evidence="5">Origin recognition complex subunit 2</fullName>
    </recommendedName>
</protein>
<evidence type="ECO:0000256" key="5">
    <source>
        <dbReference type="RuleBase" id="RU368084"/>
    </source>
</evidence>
<evidence type="ECO:0000256" key="6">
    <source>
        <dbReference type="SAM" id="MobiDB-lite"/>
    </source>
</evidence>
<feature type="domain" description="Origin recognition complex subunit 2 winged-helix" evidence="8">
    <location>
        <begin position="264"/>
        <end position="306"/>
    </location>
</feature>
<comment type="subcellular location">
    <subcellularLocation>
        <location evidence="1 5">Nucleus</location>
    </subcellularLocation>
</comment>
<evidence type="ECO:0000313" key="9">
    <source>
        <dbReference type="EMBL" id="WFD34205.1"/>
    </source>
</evidence>
<keyword evidence="4 5" id="KW-0539">Nucleus</keyword>
<evidence type="ECO:0000256" key="2">
    <source>
        <dbReference type="ARBA" id="ARBA00007421"/>
    </source>
</evidence>
<evidence type="ECO:0000259" key="7">
    <source>
        <dbReference type="Pfam" id="PF04084"/>
    </source>
</evidence>
<dbReference type="PANTHER" id="PTHR14052">
    <property type="entry name" value="ORIGIN RECOGNITION COMPLEX SUBUNIT 2"/>
    <property type="match status" value="1"/>
</dbReference>
<accession>A0AAF0ES47</accession>
<evidence type="ECO:0000256" key="3">
    <source>
        <dbReference type="ARBA" id="ARBA00022705"/>
    </source>
</evidence>
<dbReference type="Pfam" id="PF24882">
    <property type="entry name" value="WHD_ORC2"/>
    <property type="match status" value="1"/>
</dbReference>
<comment type="similarity">
    <text evidence="2 5">Belongs to the ORC2 family.</text>
</comment>
<dbReference type="InterPro" id="IPR056772">
    <property type="entry name" value="RecA-like_ORC2"/>
</dbReference>
<dbReference type="AlphaFoldDB" id="A0AAF0ES47"/>
<proteinExistence type="inferred from homology"/>
<dbReference type="Proteomes" id="UP001219933">
    <property type="component" value="Chromosome 2"/>
</dbReference>
<dbReference type="GO" id="GO:0006260">
    <property type="term" value="P:DNA replication"/>
    <property type="evidence" value="ECO:0007669"/>
    <property type="project" value="UniProtKB-UniRule"/>
</dbReference>
<name>A0AAF0ES47_9BASI</name>
<gene>
    <name evidence="9" type="ORF">MCUN1_001042</name>
</gene>
<keyword evidence="10" id="KW-1185">Reference proteome</keyword>
<dbReference type="Pfam" id="PF04084">
    <property type="entry name" value="RecA-like_ORC2"/>
    <property type="match status" value="1"/>
</dbReference>
<dbReference type="InterPro" id="IPR007220">
    <property type="entry name" value="ORC2"/>
</dbReference>
<dbReference type="EMBL" id="CP119878">
    <property type="protein sequence ID" value="WFD34205.1"/>
    <property type="molecule type" value="Genomic_DNA"/>
</dbReference>
<organism evidence="9 10">
    <name type="scientific">Malassezia cuniculi</name>
    <dbReference type="NCBI Taxonomy" id="948313"/>
    <lineage>
        <taxon>Eukaryota</taxon>
        <taxon>Fungi</taxon>
        <taxon>Dikarya</taxon>
        <taxon>Basidiomycota</taxon>
        <taxon>Ustilaginomycotina</taxon>
        <taxon>Malasseziomycetes</taxon>
        <taxon>Malasseziales</taxon>
        <taxon>Malasseziaceae</taxon>
        <taxon>Malassezia</taxon>
    </lineage>
</organism>
<keyword evidence="3 5" id="KW-0235">DNA replication</keyword>
<reference evidence="9" key="1">
    <citation type="submission" date="2023-03" db="EMBL/GenBank/DDBJ databases">
        <title>Mating type loci evolution in Malassezia.</title>
        <authorList>
            <person name="Coelho M.A."/>
        </authorList>
    </citation>
    <scope>NUCLEOTIDE SEQUENCE</scope>
    <source>
        <strain evidence="9">CBS 11721</strain>
    </source>
</reference>
<dbReference type="GO" id="GO:0003688">
    <property type="term" value="F:DNA replication origin binding"/>
    <property type="evidence" value="ECO:0007669"/>
    <property type="project" value="UniProtKB-UniRule"/>
</dbReference>
<feature type="region of interest" description="Disordered" evidence="6">
    <location>
        <begin position="1"/>
        <end position="34"/>
    </location>
</feature>
<feature type="domain" description="Origin recognition complex subunit 2 RecA-like" evidence="7">
    <location>
        <begin position="132"/>
        <end position="201"/>
    </location>
</feature>
<comment type="function">
    <text evidence="5">Component of the origin recognition complex (ORC) that binds origins of replication. DNA-binding is ATP-dependent. ORC is required to assemble the pre-replication complex necessary to initiate DNA replication.</text>
</comment>
<dbReference type="PANTHER" id="PTHR14052:SF0">
    <property type="entry name" value="ORIGIN RECOGNITION COMPLEX SUBUNIT 2"/>
    <property type="match status" value="1"/>
</dbReference>
<dbReference type="GO" id="GO:0005664">
    <property type="term" value="C:nuclear origin of replication recognition complex"/>
    <property type="evidence" value="ECO:0007669"/>
    <property type="project" value="UniProtKB-UniRule"/>
</dbReference>
<evidence type="ECO:0000313" key="10">
    <source>
        <dbReference type="Proteomes" id="UP001219933"/>
    </source>
</evidence>
<evidence type="ECO:0000259" key="8">
    <source>
        <dbReference type="Pfam" id="PF24882"/>
    </source>
</evidence>
<sequence>MTSDADAQLEERAETPISDGGSEEGQEPDTNTLLDAAPPQFVKSFKTINFVRATSSDAWFLSNSHRRNFASRKLGRDLLRGSSGKRISERLEPLDLGPLAEIAQATVQDGEPDPPARTAHSKLATEIQLDSKRVQILHSQLLSGFNLMLYGVGDKQPVVQRIIQSGSQKYGGAGVVIQGAAGRALNADRILDAIEAAVLLHLPLDPPLPHVADPPMFRISRVAQRRISQNAAVQVLSTLTARARSLFFELSELQLREAGKDAHSTPRIPFASLVRNAQRQFIASSDQGVKQLLGEMVDHGLIAVLRGAAAVGSSHAIAVGDELTIPLPHDQLRAVISRVQLDKK</sequence>